<gene>
    <name evidence="2" type="ORF">JF888_08945</name>
</gene>
<protein>
    <submittedName>
        <fullName evidence="2">Nuclear transport factor 2 family protein</fullName>
    </submittedName>
</protein>
<dbReference type="AlphaFoldDB" id="A0A934KI88"/>
<dbReference type="Gene3D" id="3.10.450.50">
    <property type="match status" value="1"/>
</dbReference>
<accession>A0A934KI88</accession>
<dbReference type="Proteomes" id="UP000620075">
    <property type="component" value="Unassembled WGS sequence"/>
</dbReference>
<dbReference type="RefSeq" id="WP_338179085.1">
    <property type="nucleotide sequence ID" value="NZ_JAEKNQ010000035.1"/>
</dbReference>
<reference evidence="2 3" key="1">
    <citation type="submission" date="2020-10" db="EMBL/GenBank/DDBJ databases">
        <title>Ca. Dormibacterota MAGs.</title>
        <authorList>
            <person name="Montgomery K."/>
        </authorList>
    </citation>
    <scope>NUCLEOTIDE SEQUENCE [LARGE SCALE GENOMIC DNA]</scope>
    <source>
        <strain evidence="2">SC8811_S16_3</strain>
    </source>
</reference>
<evidence type="ECO:0000313" key="2">
    <source>
        <dbReference type="EMBL" id="MBJ7603298.1"/>
    </source>
</evidence>
<sequence length="163" mass="18053">MPVPSLEERVDRLESEREIHALLFRYAELCDAAYDPDNLAALFTDDATWSSRSKDGSVDFGHYQGRDAIRSFFAGVSDGLGPMTLHYLLSPRVEIGPDRDLAAGHCYLYAILDRRLAGATGGSSERERIVLAGTYVHRFRRVGGRWLICASACDLSLEAPFPS</sequence>
<organism evidence="2 3">
    <name type="scientific">Candidatus Dormiibacter inghamiae</name>
    <dbReference type="NCBI Taxonomy" id="3127013"/>
    <lineage>
        <taxon>Bacteria</taxon>
        <taxon>Bacillati</taxon>
        <taxon>Candidatus Dormiibacterota</taxon>
        <taxon>Candidatus Dormibacteria</taxon>
        <taxon>Candidatus Dormibacterales</taxon>
        <taxon>Candidatus Dormibacteraceae</taxon>
        <taxon>Candidatus Dormiibacter</taxon>
    </lineage>
</organism>
<dbReference type="InterPro" id="IPR032710">
    <property type="entry name" value="NTF2-like_dom_sf"/>
</dbReference>
<dbReference type="Pfam" id="PF13577">
    <property type="entry name" value="SnoaL_4"/>
    <property type="match status" value="1"/>
</dbReference>
<proteinExistence type="predicted"/>
<dbReference type="SUPFAM" id="SSF54427">
    <property type="entry name" value="NTF2-like"/>
    <property type="match status" value="1"/>
</dbReference>
<name>A0A934KI88_9BACT</name>
<feature type="domain" description="SnoaL-like" evidence="1">
    <location>
        <begin position="12"/>
        <end position="149"/>
    </location>
</feature>
<dbReference type="CDD" id="cd00531">
    <property type="entry name" value="NTF2_like"/>
    <property type="match status" value="1"/>
</dbReference>
<evidence type="ECO:0000259" key="1">
    <source>
        <dbReference type="Pfam" id="PF13577"/>
    </source>
</evidence>
<dbReference type="EMBL" id="JAEKNQ010000035">
    <property type="protein sequence ID" value="MBJ7603298.1"/>
    <property type="molecule type" value="Genomic_DNA"/>
</dbReference>
<comment type="caution">
    <text evidence="2">The sequence shown here is derived from an EMBL/GenBank/DDBJ whole genome shotgun (WGS) entry which is preliminary data.</text>
</comment>
<dbReference type="InterPro" id="IPR037401">
    <property type="entry name" value="SnoaL-like"/>
</dbReference>
<evidence type="ECO:0000313" key="3">
    <source>
        <dbReference type="Proteomes" id="UP000620075"/>
    </source>
</evidence>